<protein>
    <submittedName>
        <fullName evidence="1">Hypotheticial protein</fullName>
    </submittedName>
</protein>
<sequence length="41" mass="4608">MVNRIQGNRFQSRALSLVQNTYIGSLEGMGKIVETDKIAIR</sequence>
<proteinExistence type="evidence at transcript level"/>
<evidence type="ECO:0000313" key="1">
    <source>
        <dbReference type="EMBL" id="CAX82883.1"/>
    </source>
</evidence>
<accession>C7TZ57</accession>
<name>C7TZ57_SCHJA</name>
<reference evidence="1" key="2">
    <citation type="submission" date="2009-03" db="EMBL/GenBank/DDBJ databases">
        <authorList>
            <person name="Gang L."/>
        </authorList>
    </citation>
    <scope>NUCLEOTIDE SEQUENCE</scope>
    <source>
        <strain evidence="1">Anhui</strain>
    </source>
</reference>
<dbReference type="EMBL" id="FN327159">
    <property type="protein sequence ID" value="CAX82883.1"/>
    <property type="molecule type" value="mRNA"/>
</dbReference>
<reference evidence="1" key="1">
    <citation type="journal article" date="2009" name="Nature">
        <title>The Schistosoma japonicum genome reveals features of host-parasite interplay.</title>
        <authorList>
            <person name="Liu F."/>
            <person name="Zhou Y."/>
            <person name="Wang Z.Q."/>
            <person name="Lu G."/>
            <person name="Zheng H."/>
            <person name="Brindley P.J."/>
            <person name="McManus D.P."/>
            <person name="Blair D."/>
            <person name="Zhang Q.H."/>
            <person name="Zhong Y."/>
            <person name="Wang S."/>
            <person name="Han Z.G."/>
            <person name="Chen Z."/>
        </authorList>
    </citation>
    <scope>NUCLEOTIDE SEQUENCE</scope>
    <source>
        <strain evidence="1">Anhui</strain>
    </source>
</reference>
<organism evidence="1">
    <name type="scientific">Schistosoma japonicum</name>
    <name type="common">Blood fluke</name>
    <dbReference type="NCBI Taxonomy" id="6182"/>
    <lineage>
        <taxon>Eukaryota</taxon>
        <taxon>Metazoa</taxon>
        <taxon>Spiralia</taxon>
        <taxon>Lophotrochozoa</taxon>
        <taxon>Platyhelminthes</taxon>
        <taxon>Trematoda</taxon>
        <taxon>Digenea</taxon>
        <taxon>Strigeidida</taxon>
        <taxon>Schistosomatoidea</taxon>
        <taxon>Schistosomatidae</taxon>
        <taxon>Schistosoma</taxon>
    </lineage>
</organism>
<dbReference type="AlphaFoldDB" id="C7TZ57"/>